<keyword evidence="1" id="KW-0472">Membrane</keyword>
<proteinExistence type="predicted"/>
<organism evidence="2 3">
    <name type="scientific">Aquirufa novilacunae</name>
    <dbReference type="NCBI Taxonomy" id="3139305"/>
    <lineage>
        <taxon>Bacteria</taxon>
        <taxon>Pseudomonadati</taxon>
        <taxon>Bacteroidota</taxon>
        <taxon>Cytophagia</taxon>
        <taxon>Cytophagales</taxon>
        <taxon>Flectobacillaceae</taxon>
        <taxon>Aquirufa</taxon>
    </lineage>
</organism>
<dbReference type="EMBL" id="JBEWZG010000001">
    <property type="protein sequence ID" value="MFL0205442.1"/>
    <property type="molecule type" value="Genomic_DNA"/>
</dbReference>
<dbReference type="RefSeq" id="WP_406777038.1">
    <property type="nucleotide sequence ID" value="NZ_JBEWZG010000001.1"/>
</dbReference>
<dbReference type="Proteomes" id="UP001623559">
    <property type="component" value="Unassembled WGS sequence"/>
</dbReference>
<feature type="transmembrane region" description="Helical" evidence="1">
    <location>
        <begin position="39"/>
        <end position="61"/>
    </location>
</feature>
<reference evidence="2 3" key="1">
    <citation type="submission" date="2024-07" db="EMBL/GenBank/DDBJ databases">
        <authorList>
            <person name="Pitt A."/>
            <person name="Hahn M.W."/>
        </authorList>
    </citation>
    <scope>NUCLEOTIDE SEQUENCE [LARGE SCALE GENOMIC DNA]</scope>
    <source>
        <strain evidence="2 3">2-AUSEE-184A6</strain>
    </source>
</reference>
<name>A0ABW8SUA9_9BACT</name>
<comment type="caution">
    <text evidence="2">The sequence shown here is derived from an EMBL/GenBank/DDBJ whole genome shotgun (WGS) entry which is preliminary data.</text>
</comment>
<feature type="transmembrane region" description="Helical" evidence="1">
    <location>
        <begin position="6"/>
        <end position="27"/>
    </location>
</feature>
<accession>A0ABW8SUA9</accession>
<sequence>MNLKEIGVLLVGIYLITSLLMAYKYYVAKGSVYQVSRFVVFRYLLRFVLLSSFMLLTFYSLQVKQTYSKSIQNEQSYLFGISKDASSLTWNQLQKKVQDMSSNSNLGLIVYDPLERQWVQVLPQTDQESFLNLIEQHAFNATQFHHRKYEGIGLSVPNKEDILQFQKSKNKWQKLGDLSTSNSLFNTSELNNWITSSYVKIYLVILIVLLLFIDSVFTAKAIKM</sequence>
<evidence type="ECO:0000313" key="3">
    <source>
        <dbReference type="Proteomes" id="UP001623559"/>
    </source>
</evidence>
<evidence type="ECO:0000313" key="2">
    <source>
        <dbReference type="EMBL" id="MFL0205442.1"/>
    </source>
</evidence>
<feature type="transmembrane region" description="Helical" evidence="1">
    <location>
        <begin position="201"/>
        <end position="222"/>
    </location>
</feature>
<gene>
    <name evidence="2" type="ORF">V7S74_01675</name>
</gene>
<keyword evidence="1" id="KW-0812">Transmembrane</keyword>
<keyword evidence="1" id="KW-1133">Transmembrane helix</keyword>
<evidence type="ECO:0000256" key="1">
    <source>
        <dbReference type="SAM" id="Phobius"/>
    </source>
</evidence>
<protein>
    <submittedName>
        <fullName evidence="2">Uncharacterized protein</fullName>
    </submittedName>
</protein>